<dbReference type="Gene3D" id="3.40.630.30">
    <property type="match status" value="1"/>
</dbReference>
<dbReference type="Proteomes" id="UP001473302">
    <property type="component" value="Unassembled WGS sequence"/>
</dbReference>
<evidence type="ECO:0000313" key="4">
    <source>
        <dbReference type="EMBL" id="GAA5813165.1"/>
    </source>
</evidence>
<keyword evidence="2" id="KW-0012">Acyltransferase</keyword>
<organism evidence="4 5">
    <name type="scientific">Mucor flavus</name>
    <dbReference type="NCBI Taxonomy" id="439312"/>
    <lineage>
        <taxon>Eukaryota</taxon>
        <taxon>Fungi</taxon>
        <taxon>Fungi incertae sedis</taxon>
        <taxon>Mucoromycota</taxon>
        <taxon>Mucoromycotina</taxon>
        <taxon>Mucoromycetes</taxon>
        <taxon>Mucorales</taxon>
        <taxon>Mucorineae</taxon>
        <taxon>Mucoraceae</taxon>
        <taxon>Mucor</taxon>
    </lineage>
</organism>
<reference evidence="4 5" key="1">
    <citation type="submission" date="2024-04" db="EMBL/GenBank/DDBJ databases">
        <title>genome sequences of Mucor flavus KT1a and Helicostylum pulchrum KT1b strains isolated from the surface of a dry-aged beef.</title>
        <authorList>
            <person name="Toyotome T."/>
            <person name="Hosono M."/>
            <person name="Torimaru M."/>
            <person name="Fukuda K."/>
            <person name="Mikami N."/>
        </authorList>
    </citation>
    <scope>NUCLEOTIDE SEQUENCE [LARGE SCALE GENOMIC DNA]</scope>
    <source>
        <strain evidence="4 5">KT1a</strain>
    </source>
</reference>
<evidence type="ECO:0000256" key="2">
    <source>
        <dbReference type="ARBA" id="ARBA00023315"/>
    </source>
</evidence>
<dbReference type="EMBL" id="BAABUK010000016">
    <property type="protein sequence ID" value="GAA5813165.1"/>
    <property type="molecule type" value="Genomic_DNA"/>
</dbReference>
<protein>
    <submittedName>
        <fullName evidence="4">N-acetyltransferase 5</fullName>
    </submittedName>
</protein>
<evidence type="ECO:0000256" key="1">
    <source>
        <dbReference type="ARBA" id="ARBA00022679"/>
    </source>
</evidence>
<proteinExistence type="predicted"/>
<dbReference type="InterPro" id="IPR051646">
    <property type="entry name" value="NatB_acetyltransferase_subunit"/>
</dbReference>
<accession>A0ABP9Z237</accession>
<keyword evidence="1" id="KW-0808">Transferase</keyword>
<feature type="domain" description="N-acetyltransferase" evidence="3">
    <location>
        <begin position="1"/>
        <end position="100"/>
    </location>
</feature>
<dbReference type="InterPro" id="IPR000182">
    <property type="entry name" value="GNAT_dom"/>
</dbReference>
<name>A0ABP9Z237_9FUNG</name>
<evidence type="ECO:0000313" key="5">
    <source>
        <dbReference type="Proteomes" id="UP001473302"/>
    </source>
</evidence>
<dbReference type="SUPFAM" id="SSF55729">
    <property type="entry name" value="Acyl-CoA N-acyltransferases (Nat)"/>
    <property type="match status" value="1"/>
</dbReference>
<dbReference type="PANTHER" id="PTHR45910:SF1">
    <property type="entry name" value="N-ALPHA-ACETYLTRANSFERASE 20"/>
    <property type="match status" value="1"/>
</dbReference>
<keyword evidence="5" id="KW-1185">Reference proteome</keyword>
<comment type="caution">
    <text evidence="4">The sequence shown here is derived from an EMBL/GenBank/DDBJ whole genome shotgun (WGS) entry which is preliminary data.</text>
</comment>
<dbReference type="PANTHER" id="PTHR45910">
    <property type="entry name" value="N-ALPHA-ACETYLTRANSFERASE 20"/>
    <property type="match status" value="1"/>
</dbReference>
<gene>
    <name evidence="4" type="primary">NAT5</name>
    <name evidence="4" type="ORF">MFLAVUS_006639</name>
</gene>
<evidence type="ECO:0000259" key="3">
    <source>
        <dbReference type="PROSITE" id="PS51186"/>
    </source>
</evidence>
<dbReference type="Pfam" id="PF00583">
    <property type="entry name" value="Acetyltransf_1"/>
    <property type="match status" value="1"/>
</dbReference>
<sequence length="126" mass="14591">MGYVMGKTEGTSKNWHGHVTAITVAPEYRRLGLADGMMNLLEEVSEKGYNGWFVDLYVRVSNSVAIDMYRKFGYSVYRTVRNYYAGQSNEDAYDMRKALPRDTKLETIRENGEKVFVNPEDLDSWR</sequence>
<dbReference type="InterPro" id="IPR016181">
    <property type="entry name" value="Acyl_CoA_acyltransferase"/>
</dbReference>
<dbReference type="PROSITE" id="PS51186">
    <property type="entry name" value="GNAT"/>
    <property type="match status" value="1"/>
</dbReference>
<dbReference type="CDD" id="cd04301">
    <property type="entry name" value="NAT_SF"/>
    <property type="match status" value="1"/>
</dbReference>